<evidence type="ECO:0000256" key="1">
    <source>
        <dbReference type="SAM" id="SignalP"/>
    </source>
</evidence>
<gene>
    <name evidence="2" type="ORF">Taro_049160</name>
</gene>
<comment type="caution">
    <text evidence="2">The sequence shown here is derived from an EMBL/GenBank/DDBJ whole genome shotgun (WGS) entry which is preliminary data.</text>
</comment>
<organism evidence="2 3">
    <name type="scientific">Colocasia esculenta</name>
    <name type="common">Wild taro</name>
    <name type="synonym">Arum esculentum</name>
    <dbReference type="NCBI Taxonomy" id="4460"/>
    <lineage>
        <taxon>Eukaryota</taxon>
        <taxon>Viridiplantae</taxon>
        <taxon>Streptophyta</taxon>
        <taxon>Embryophyta</taxon>
        <taxon>Tracheophyta</taxon>
        <taxon>Spermatophyta</taxon>
        <taxon>Magnoliopsida</taxon>
        <taxon>Liliopsida</taxon>
        <taxon>Araceae</taxon>
        <taxon>Aroideae</taxon>
        <taxon>Colocasieae</taxon>
        <taxon>Colocasia</taxon>
    </lineage>
</organism>
<accession>A0A843XA54</accession>
<reference evidence="2" key="1">
    <citation type="submission" date="2017-07" db="EMBL/GenBank/DDBJ databases">
        <title>Taro Niue Genome Assembly and Annotation.</title>
        <authorList>
            <person name="Atibalentja N."/>
            <person name="Keating K."/>
            <person name="Fields C.J."/>
        </authorList>
    </citation>
    <scope>NUCLEOTIDE SEQUENCE</scope>
    <source>
        <strain evidence="2">Niue_2</strain>
        <tissue evidence="2">Leaf</tissue>
    </source>
</reference>
<keyword evidence="1" id="KW-0732">Signal</keyword>
<dbReference type="Proteomes" id="UP000652761">
    <property type="component" value="Unassembled WGS sequence"/>
</dbReference>
<name>A0A843XA54_COLES</name>
<evidence type="ECO:0000313" key="3">
    <source>
        <dbReference type="Proteomes" id="UP000652761"/>
    </source>
</evidence>
<dbReference type="EMBL" id="NMUH01006892">
    <property type="protein sequence ID" value="MQM16205.1"/>
    <property type="molecule type" value="Genomic_DNA"/>
</dbReference>
<feature type="chain" id="PRO_5032357422" evidence="1">
    <location>
        <begin position="24"/>
        <end position="238"/>
    </location>
</feature>
<feature type="signal peptide" evidence="1">
    <location>
        <begin position="1"/>
        <end position="23"/>
    </location>
</feature>
<sequence length="238" mass="25053">MGAVLAGTVVLVAVAVMVLPVAGGRGAAGRGSATGGAAADAGARLGGGSKRWVCEEVELGIPALQLGHEQLLGSVQPVELPNLQVGGCKSQGVGTAVVGPKPICSRDDDYGCDQNLYAFLCLHQYQDLHLGGMSCVTCSLKICSCSNMVCLKDSLWRWILSMGCGRGSEAEPPVPVLFFRGLSLEEARVSEASKDMVTVPPWLLGKVVKKFGEHWSSVPMPVDSRRHCLVMMLNSGRM</sequence>
<protein>
    <submittedName>
        <fullName evidence="2">Uncharacterized protein</fullName>
    </submittedName>
</protein>
<keyword evidence="3" id="KW-1185">Reference proteome</keyword>
<dbReference type="AlphaFoldDB" id="A0A843XA54"/>
<evidence type="ECO:0000313" key="2">
    <source>
        <dbReference type="EMBL" id="MQM16205.1"/>
    </source>
</evidence>
<proteinExistence type="predicted"/>